<sequence>MTLSVRRSLAVLALGAALVSAGCSVNRAETAAVVDGNVITEGQLQVAMAQVNSMEPALLQEPLTPSGALTALVQAPVVLDVLADKGIVVSDTLATREAQGRGVANPSGETLQVIRLASAITAAQQSGQITEADGAAITEAMGALDVEVNPRYGTFAPETASIQLTAPEWIKAEEIPAP</sequence>
<feature type="chain" id="PRO_5045356231" description="SurA-like protein" evidence="1">
    <location>
        <begin position="28"/>
        <end position="178"/>
    </location>
</feature>
<protein>
    <recommendedName>
        <fullName evidence="4">SurA-like protein</fullName>
    </recommendedName>
</protein>
<dbReference type="Proteomes" id="UP001500390">
    <property type="component" value="Unassembled WGS sequence"/>
</dbReference>
<dbReference type="PROSITE" id="PS51257">
    <property type="entry name" value="PROKAR_LIPOPROTEIN"/>
    <property type="match status" value="1"/>
</dbReference>
<keyword evidence="1" id="KW-0732">Signal</keyword>
<evidence type="ECO:0000313" key="3">
    <source>
        <dbReference type="Proteomes" id="UP001500390"/>
    </source>
</evidence>
<accession>A0ABP8JLH4</accession>
<feature type="signal peptide" evidence="1">
    <location>
        <begin position="1"/>
        <end position="27"/>
    </location>
</feature>
<comment type="caution">
    <text evidence="2">The sequence shown here is derived from an EMBL/GenBank/DDBJ whole genome shotgun (WGS) entry which is preliminary data.</text>
</comment>
<reference evidence="3" key="1">
    <citation type="journal article" date="2019" name="Int. J. Syst. Evol. Microbiol.">
        <title>The Global Catalogue of Microorganisms (GCM) 10K type strain sequencing project: providing services to taxonomists for standard genome sequencing and annotation.</title>
        <authorList>
            <consortium name="The Broad Institute Genomics Platform"/>
            <consortium name="The Broad Institute Genome Sequencing Center for Infectious Disease"/>
            <person name="Wu L."/>
            <person name="Ma J."/>
        </authorList>
    </citation>
    <scope>NUCLEOTIDE SEQUENCE [LARGE SCALE GENOMIC DNA]</scope>
    <source>
        <strain evidence="3">JCM 17738</strain>
    </source>
</reference>
<gene>
    <name evidence="2" type="ORF">GCM10023153_12180</name>
</gene>
<keyword evidence="3" id="KW-1185">Reference proteome</keyword>
<evidence type="ECO:0000313" key="2">
    <source>
        <dbReference type="EMBL" id="GAA4392777.1"/>
    </source>
</evidence>
<organism evidence="2 3">
    <name type="scientific">Ornithinibacter aureus</name>
    <dbReference type="NCBI Taxonomy" id="622664"/>
    <lineage>
        <taxon>Bacteria</taxon>
        <taxon>Bacillati</taxon>
        <taxon>Actinomycetota</taxon>
        <taxon>Actinomycetes</taxon>
        <taxon>Micrococcales</taxon>
        <taxon>Intrasporangiaceae</taxon>
        <taxon>Ornithinibacter</taxon>
    </lineage>
</organism>
<dbReference type="RefSeq" id="WP_159903325.1">
    <property type="nucleotide sequence ID" value="NZ_BAABFX010000020.1"/>
</dbReference>
<evidence type="ECO:0000256" key="1">
    <source>
        <dbReference type="SAM" id="SignalP"/>
    </source>
</evidence>
<dbReference type="EMBL" id="BAABFX010000020">
    <property type="protein sequence ID" value="GAA4392777.1"/>
    <property type="molecule type" value="Genomic_DNA"/>
</dbReference>
<proteinExistence type="predicted"/>
<evidence type="ECO:0008006" key="4">
    <source>
        <dbReference type="Google" id="ProtNLM"/>
    </source>
</evidence>
<name>A0ABP8JLH4_9MICO</name>